<dbReference type="GO" id="GO:0008703">
    <property type="term" value="F:5-amino-6-(5-phosphoribosylamino)uracil reductase activity"/>
    <property type="evidence" value="ECO:0007669"/>
    <property type="project" value="InterPro"/>
</dbReference>
<name>A0A2M9CP54_9MICO</name>
<dbReference type="InterPro" id="IPR002734">
    <property type="entry name" value="RibDG_C"/>
</dbReference>
<dbReference type="PANTHER" id="PTHR38011">
    <property type="entry name" value="DIHYDROFOLATE REDUCTASE FAMILY PROTEIN (AFU_ORTHOLOGUE AFUA_8G06820)"/>
    <property type="match status" value="1"/>
</dbReference>
<comment type="caution">
    <text evidence="2">The sequence shown here is derived from an EMBL/GenBank/DDBJ whole genome shotgun (WGS) entry which is preliminary data.</text>
</comment>
<feature type="domain" description="Bacterial bifunctional deaminase-reductase C-terminal" evidence="1">
    <location>
        <begin position="3"/>
        <end position="187"/>
    </location>
</feature>
<dbReference type="Proteomes" id="UP000228758">
    <property type="component" value="Unassembled WGS sequence"/>
</dbReference>
<evidence type="ECO:0000313" key="2">
    <source>
        <dbReference type="EMBL" id="PJJ73664.1"/>
    </source>
</evidence>
<evidence type="ECO:0000259" key="1">
    <source>
        <dbReference type="Pfam" id="PF01872"/>
    </source>
</evidence>
<dbReference type="EMBL" id="PGFF01000001">
    <property type="protein sequence ID" value="PJJ73664.1"/>
    <property type="molecule type" value="Genomic_DNA"/>
</dbReference>
<gene>
    <name evidence="2" type="ORF">CLV46_3260</name>
</gene>
<keyword evidence="3" id="KW-1185">Reference proteome</keyword>
<dbReference type="OrthoDB" id="7342392at2"/>
<sequence>MRLTVNLFITQDGVYQSPGARDEDPRDGFELGGWLPPHVDDDFNRIVSGWFEHTEAMLLGRYTYDVMAAHWPNVTDPDDEGAALLNTVPKYLVSSRTSGADWANTTVISTDAIHRIRELKAQPGRELQVHGSGALARSLHDAGLVDEFRLLVFPVVVGAGKRLFGEGAAPSAFKLAHTEATGSGIVYQVLRPIPFRAGGIAIEDGREVLTD</sequence>
<evidence type="ECO:0000313" key="3">
    <source>
        <dbReference type="Proteomes" id="UP000228758"/>
    </source>
</evidence>
<dbReference type="InterPro" id="IPR050765">
    <property type="entry name" value="Riboflavin_Biosynth_HTPR"/>
</dbReference>
<dbReference type="Gene3D" id="3.40.430.10">
    <property type="entry name" value="Dihydrofolate Reductase, subunit A"/>
    <property type="match status" value="1"/>
</dbReference>
<dbReference type="Pfam" id="PF01872">
    <property type="entry name" value="RibD_C"/>
    <property type="match status" value="1"/>
</dbReference>
<protein>
    <submittedName>
        <fullName evidence="2">Dihydrofolate reductase</fullName>
    </submittedName>
</protein>
<dbReference type="RefSeq" id="WP_100365722.1">
    <property type="nucleotide sequence ID" value="NZ_PGFF01000001.1"/>
</dbReference>
<dbReference type="GO" id="GO:0009231">
    <property type="term" value="P:riboflavin biosynthetic process"/>
    <property type="evidence" value="ECO:0007669"/>
    <property type="project" value="InterPro"/>
</dbReference>
<dbReference type="AlphaFoldDB" id="A0A2M9CP54"/>
<organism evidence="2 3">
    <name type="scientific">Diaminobutyricimonas aerilata</name>
    <dbReference type="NCBI Taxonomy" id="1162967"/>
    <lineage>
        <taxon>Bacteria</taxon>
        <taxon>Bacillati</taxon>
        <taxon>Actinomycetota</taxon>
        <taxon>Actinomycetes</taxon>
        <taxon>Micrococcales</taxon>
        <taxon>Microbacteriaceae</taxon>
        <taxon>Diaminobutyricimonas</taxon>
    </lineage>
</organism>
<reference evidence="2 3" key="1">
    <citation type="submission" date="2017-11" db="EMBL/GenBank/DDBJ databases">
        <title>Genomic Encyclopedia of Archaeal and Bacterial Type Strains, Phase II (KMG-II): From Individual Species to Whole Genera.</title>
        <authorList>
            <person name="Goeker M."/>
        </authorList>
    </citation>
    <scope>NUCLEOTIDE SEQUENCE [LARGE SCALE GENOMIC DNA]</scope>
    <source>
        <strain evidence="2 3">DSM 27393</strain>
    </source>
</reference>
<dbReference type="InterPro" id="IPR024072">
    <property type="entry name" value="DHFR-like_dom_sf"/>
</dbReference>
<accession>A0A2M9CP54</accession>
<proteinExistence type="predicted"/>
<dbReference type="PANTHER" id="PTHR38011:SF2">
    <property type="entry name" value="BIFUNCTIONAL DEAMINASE-REDUCTASE DOMAIN PROTEIN"/>
    <property type="match status" value="1"/>
</dbReference>
<dbReference type="SUPFAM" id="SSF53597">
    <property type="entry name" value="Dihydrofolate reductase-like"/>
    <property type="match status" value="1"/>
</dbReference>